<comment type="caution">
    <text evidence="1">The sequence shown here is derived from an EMBL/GenBank/DDBJ whole genome shotgun (WGS) entry which is preliminary data.</text>
</comment>
<reference evidence="1" key="1">
    <citation type="submission" date="2021-06" db="EMBL/GenBank/DDBJ databases">
        <authorList>
            <person name="Kallberg Y."/>
            <person name="Tangrot J."/>
            <person name="Rosling A."/>
        </authorList>
    </citation>
    <scope>NUCLEOTIDE SEQUENCE</scope>
    <source>
        <strain evidence="1">IA702</strain>
    </source>
</reference>
<accession>A0A9N9AZK1</accession>
<dbReference type="Proteomes" id="UP000789572">
    <property type="component" value="Unassembled WGS sequence"/>
</dbReference>
<dbReference type="AlphaFoldDB" id="A0A9N9AZK1"/>
<proteinExistence type="predicted"/>
<keyword evidence="2" id="KW-1185">Reference proteome</keyword>
<dbReference type="EMBL" id="CAJVPJ010000652">
    <property type="protein sequence ID" value="CAG8546359.1"/>
    <property type="molecule type" value="Genomic_DNA"/>
</dbReference>
<evidence type="ECO:0000313" key="2">
    <source>
        <dbReference type="Proteomes" id="UP000789572"/>
    </source>
</evidence>
<name>A0A9N9AZK1_9GLOM</name>
<gene>
    <name evidence="1" type="ORF">POCULU_LOCUS4792</name>
</gene>
<protein>
    <submittedName>
        <fullName evidence="1">4490_t:CDS:1</fullName>
    </submittedName>
</protein>
<evidence type="ECO:0000313" key="1">
    <source>
        <dbReference type="EMBL" id="CAG8546359.1"/>
    </source>
</evidence>
<sequence length="176" mass="20190">MDEYHQLFCNIHLADNLEALWALNIQGYDENQVPAIWDKPSGITENADFEAWLKAGLNKVKEIEDYVPGETERKIYDLEDDLLPDGLKENDLVSFIGDKYRNLKFQEFKNNFRGHGDEAAGATDEEIELYFELDINELRGNSDTGITAEIRGKTCFNPTEKATTFDKGGKREKFEE</sequence>
<organism evidence="1 2">
    <name type="scientific">Paraglomus occultum</name>
    <dbReference type="NCBI Taxonomy" id="144539"/>
    <lineage>
        <taxon>Eukaryota</taxon>
        <taxon>Fungi</taxon>
        <taxon>Fungi incertae sedis</taxon>
        <taxon>Mucoromycota</taxon>
        <taxon>Glomeromycotina</taxon>
        <taxon>Glomeromycetes</taxon>
        <taxon>Paraglomerales</taxon>
        <taxon>Paraglomeraceae</taxon>
        <taxon>Paraglomus</taxon>
    </lineage>
</organism>